<protein>
    <submittedName>
        <fullName evidence="1">Uncharacterized protein</fullName>
    </submittedName>
</protein>
<dbReference type="RefSeq" id="WP_218128155.1">
    <property type="nucleotide sequence ID" value="NZ_FNJN01000001.1"/>
</dbReference>
<reference evidence="1 2" key="1">
    <citation type="submission" date="2016-10" db="EMBL/GenBank/DDBJ databases">
        <authorList>
            <person name="de Groot N.N."/>
        </authorList>
    </citation>
    <scope>NUCLEOTIDE SEQUENCE [LARGE SCALE GENOMIC DNA]</scope>
    <source>
        <strain evidence="1 2">StLB037</strain>
    </source>
</reference>
<accession>A0A1H0LE14</accession>
<organism evidence="1 2">
    <name type="scientific">Microbacterium testaceum (strain StLB037)</name>
    <dbReference type="NCBI Taxonomy" id="979556"/>
    <lineage>
        <taxon>Bacteria</taxon>
        <taxon>Bacillati</taxon>
        <taxon>Actinomycetota</taxon>
        <taxon>Actinomycetes</taxon>
        <taxon>Micrococcales</taxon>
        <taxon>Microbacteriaceae</taxon>
        <taxon>Microbacterium</taxon>
    </lineage>
</organism>
<dbReference type="AlphaFoldDB" id="A0A1H0LE14"/>
<evidence type="ECO:0000313" key="2">
    <source>
        <dbReference type="Proteomes" id="UP000186456"/>
    </source>
</evidence>
<dbReference type="Proteomes" id="UP000186456">
    <property type="component" value="Unassembled WGS sequence"/>
</dbReference>
<gene>
    <name evidence="1" type="ORF">SAMN04487788_0495</name>
</gene>
<dbReference type="EMBL" id="FNJN01000001">
    <property type="protein sequence ID" value="SDO66240.1"/>
    <property type="molecule type" value="Genomic_DNA"/>
</dbReference>
<proteinExistence type="predicted"/>
<name>A0A1H0LE14_MICTS</name>
<sequence length="155" mass="17183">MDEEIRIPVSLPLDSDGFLRRECPSCEREFKWFSHNEGDPNAEPATQYFCPLCGEPSGLDSWWTPAQLEYGYGSAGGAIDQVVKDAMSDLFKGMKGFTYKPNSSFSLDIETPDSLVEPDDMVMVEPPCHPNEPLKVPEDSTSRVHCLVCGTVFAV</sequence>
<evidence type="ECO:0000313" key="1">
    <source>
        <dbReference type="EMBL" id="SDO66240.1"/>
    </source>
</evidence>